<dbReference type="EMBL" id="LT546645">
    <property type="protein sequence ID" value="SAI68176.1"/>
    <property type="molecule type" value="Genomic_DNA"/>
</dbReference>
<dbReference type="EC" id="3.5.1.4" evidence="3"/>
<dbReference type="RefSeq" id="WP_025514971.1">
    <property type="nucleotide sequence ID" value="NZ_CP016340.1"/>
</dbReference>
<dbReference type="EC" id="6.3.5.-" evidence="3"/>
<dbReference type="PANTHER" id="PTHR11895">
    <property type="entry name" value="TRANSAMIDASE"/>
    <property type="match status" value="1"/>
</dbReference>
<accession>A0A146AJV8</accession>
<dbReference type="AlphaFoldDB" id="A0A146AJV8"/>
<keyword evidence="3" id="KW-0378">Hydrolase</keyword>
<dbReference type="GO" id="GO:0016874">
    <property type="term" value="F:ligase activity"/>
    <property type="evidence" value="ECO:0007669"/>
    <property type="project" value="UniProtKB-KW"/>
</dbReference>
<feature type="compositionally biased region" description="Polar residues" evidence="1">
    <location>
        <begin position="127"/>
        <end position="143"/>
    </location>
</feature>
<feature type="region of interest" description="Disordered" evidence="1">
    <location>
        <begin position="127"/>
        <end position="146"/>
    </location>
</feature>
<gene>
    <name evidence="3" type="primary">gatA_3</name>
    <name evidence="3" type="ORF">SAMEA3906487_01123</name>
</gene>
<dbReference type="SUPFAM" id="SSF75304">
    <property type="entry name" value="Amidase signature (AS) enzymes"/>
    <property type="match status" value="1"/>
</dbReference>
<dbReference type="Gene3D" id="3.90.1300.10">
    <property type="entry name" value="Amidase signature (AS) domain"/>
    <property type="match status" value="1"/>
</dbReference>
<dbReference type="KEGG" id="btrm:SAMEA390648701123"/>
<reference evidence="3 4" key="1">
    <citation type="submission" date="2016-04" db="EMBL/GenBank/DDBJ databases">
        <authorList>
            <consortium name="Pathogen Informatics"/>
        </authorList>
    </citation>
    <scope>NUCLEOTIDE SEQUENCE [LARGE SCALE GENOMIC DNA]</scope>
    <source>
        <strain evidence="3 4">H044680328</strain>
    </source>
</reference>
<dbReference type="GeneID" id="56587472"/>
<dbReference type="Pfam" id="PF01425">
    <property type="entry name" value="Amidase"/>
    <property type="match status" value="1"/>
</dbReference>
<dbReference type="Proteomes" id="UP000076825">
    <property type="component" value="Chromosome 1"/>
</dbReference>
<dbReference type="eggNOG" id="COG0154">
    <property type="taxonomic scope" value="Bacteria"/>
</dbReference>
<dbReference type="PATRIC" id="fig|123899.6.peg.1101"/>
<evidence type="ECO:0000256" key="1">
    <source>
        <dbReference type="SAM" id="MobiDB-lite"/>
    </source>
</evidence>
<dbReference type="PANTHER" id="PTHR11895:SF151">
    <property type="entry name" value="GLUTAMYL-TRNA(GLN) AMIDOTRANSFERASE SUBUNIT A"/>
    <property type="match status" value="1"/>
</dbReference>
<evidence type="ECO:0000313" key="4">
    <source>
        <dbReference type="Proteomes" id="UP000076825"/>
    </source>
</evidence>
<name>A0A146AJV8_9BORD</name>
<evidence type="ECO:0000313" key="3">
    <source>
        <dbReference type="EMBL" id="SAI68176.1"/>
    </source>
</evidence>
<keyword evidence="3" id="KW-0436">Ligase</keyword>
<evidence type="ECO:0000259" key="2">
    <source>
        <dbReference type="Pfam" id="PF01425"/>
    </source>
</evidence>
<dbReference type="OrthoDB" id="8641877at2"/>
<keyword evidence="4" id="KW-1185">Reference proteome</keyword>
<protein>
    <submittedName>
        <fullName evidence="3">Amidase</fullName>
        <ecNumber evidence="3">3.5.1.4</ecNumber>
        <ecNumber evidence="3">6.3.5.-</ecNumber>
    </submittedName>
</protein>
<feature type="domain" description="Amidase" evidence="2">
    <location>
        <begin position="28"/>
        <end position="415"/>
    </location>
</feature>
<sequence length="429" mass="45965">MAKALNQLGALEAVQRLQRRELSAEQMARACLARIEQREPDVRAWAELVPDQVLAQARALDAGSLRGILHGLPLGVKDMLDTHDLPTRYGSSIYAQHQPAADAAALALCRSAGALVMGKTVTTELASYQPGPTRNPHNLSCTPGGSSSGSAAAVADDMVPLALGSQTAGSIVRPAAYCGIVGFKPTFGRVPRAGSKLLCDSLDTLGGFARNVDDAALLASVLLGDARLLDLQDVPQPRVGMLRTFQWRHALPETREAFEQAASVLARAGAQVEEIELPAQDCGLVQLHADIMAFETARSLAFERAEYGGQLSPRLMAIVEAGAAITAEENQVHQARAQLTRQRSLQWFERYDVVLGPSTTGEAPFLDQGTGDPLFCRVWTLFGFPTVHLPFASGPQGLPVGLQAVGPPQADHRLLGIARWMHRVLSQRD</sequence>
<dbReference type="InterPro" id="IPR036928">
    <property type="entry name" value="AS_sf"/>
</dbReference>
<dbReference type="InterPro" id="IPR023631">
    <property type="entry name" value="Amidase_dom"/>
</dbReference>
<organism evidence="3 4">
    <name type="scientific">Bordetella trematum</name>
    <dbReference type="NCBI Taxonomy" id="123899"/>
    <lineage>
        <taxon>Bacteria</taxon>
        <taxon>Pseudomonadati</taxon>
        <taxon>Pseudomonadota</taxon>
        <taxon>Betaproteobacteria</taxon>
        <taxon>Burkholderiales</taxon>
        <taxon>Alcaligenaceae</taxon>
        <taxon>Bordetella</taxon>
    </lineage>
</organism>
<dbReference type="InterPro" id="IPR000120">
    <property type="entry name" value="Amidase"/>
</dbReference>
<dbReference type="STRING" id="123899.SAMEA3906487_01123"/>
<dbReference type="GO" id="GO:0004040">
    <property type="term" value="F:amidase activity"/>
    <property type="evidence" value="ECO:0007669"/>
    <property type="project" value="UniProtKB-EC"/>
</dbReference>
<proteinExistence type="predicted"/>